<protein>
    <recommendedName>
        <fullName evidence="8">Ion-translocating oxidoreductase complex subunit C</fullName>
        <ecNumber evidence="8">7.-.-.-</ecNumber>
    </recommendedName>
    <alternativeName>
        <fullName evidence="8">Rnf electron transport complex subunit C</fullName>
    </alternativeName>
</protein>
<keyword evidence="5 8" id="KW-0249">Electron transport</keyword>
<keyword evidence="3 8" id="KW-0479">Metal-binding</keyword>
<dbReference type="Proteomes" id="UP000006804">
    <property type="component" value="Chromosome"/>
</dbReference>
<dbReference type="SUPFAM" id="SSF142019">
    <property type="entry name" value="Nqo1 FMN-binding domain-like"/>
    <property type="match status" value="1"/>
</dbReference>
<feature type="binding site" evidence="8">
    <location>
        <position position="368"/>
    </location>
    <ligand>
        <name>[4Fe-4S] cluster</name>
        <dbReference type="ChEBI" id="CHEBI:49883"/>
        <label>1</label>
    </ligand>
</feature>
<dbReference type="GO" id="GO:0022900">
    <property type="term" value="P:electron transport chain"/>
    <property type="evidence" value="ECO:0007669"/>
    <property type="project" value="UniProtKB-UniRule"/>
</dbReference>
<organism evidence="10 11">
    <name type="scientific">Pseudothermotoga thermarum DSM 5069</name>
    <dbReference type="NCBI Taxonomy" id="688269"/>
    <lineage>
        <taxon>Bacteria</taxon>
        <taxon>Thermotogati</taxon>
        <taxon>Thermotogota</taxon>
        <taxon>Thermotogae</taxon>
        <taxon>Thermotogales</taxon>
        <taxon>Thermotogaceae</taxon>
        <taxon>Pseudothermotoga</taxon>
    </lineage>
</organism>
<dbReference type="PANTHER" id="PTHR43034">
    <property type="entry name" value="ION-TRANSLOCATING OXIDOREDUCTASE COMPLEX SUBUNIT C"/>
    <property type="match status" value="1"/>
</dbReference>
<keyword evidence="1 8" id="KW-0813">Transport</keyword>
<evidence type="ECO:0000256" key="2">
    <source>
        <dbReference type="ARBA" id="ARBA00022485"/>
    </source>
</evidence>
<proteinExistence type="inferred from homology"/>
<dbReference type="eggNOG" id="COG4656">
    <property type="taxonomic scope" value="Bacteria"/>
</dbReference>
<dbReference type="PATRIC" id="fig|688269.3.peg.1318"/>
<dbReference type="InterPro" id="IPR017896">
    <property type="entry name" value="4Fe4S_Fe-S-bd"/>
</dbReference>
<accession>F7YX99</accession>
<dbReference type="EC" id="7.-.-.-" evidence="8"/>
<keyword evidence="7 8" id="KW-0411">Iron-sulfur</keyword>
<dbReference type="NCBIfam" id="NF003454">
    <property type="entry name" value="PRK05035.1"/>
    <property type="match status" value="1"/>
</dbReference>
<gene>
    <name evidence="8" type="primary">rnfC</name>
    <name evidence="10" type="ORF">Theth_1281</name>
</gene>
<dbReference type="GO" id="GO:0046872">
    <property type="term" value="F:metal ion binding"/>
    <property type="evidence" value="ECO:0007669"/>
    <property type="project" value="UniProtKB-KW"/>
</dbReference>
<dbReference type="STRING" id="688269.Theth_1281"/>
<dbReference type="SUPFAM" id="SSF46548">
    <property type="entry name" value="alpha-helical ferredoxin"/>
    <property type="match status" value="1"/>
</dbReference>
<evidence type="ECO:0000313" key="10">
    <source>
        <dbReference type="EMBL" id="AEH51352.1"/>
    </source>
</evidence>
<comment type="similarity">
    <text evidence="8">Belongs to the 4Fe4S bacterial-type ferredoxin family. RnfC subfamily.</text>
</comment>
<evidence type="ECO:0000256" key="5">
    <source>
        <dbReference type="ARBA" id="ARBA00022982"/>
    </source>
</evidence>
<keyword evidence="4 8" id="KW-0677">Repeat</keyword>
<feature type="binding site" evidence="8">
    <location>
        <position position="414"/>
    </location>
    <ligand>
        <name>[4Fe-4S] cluster</name>
        <dbReference type="ChEBI" id="CHEBI:49883"/>
        <label>1</label>
    </ligand>
</feature>
<comment type="subcellular location">
    <subcellularLocation>
        <location evidence="8">Cell membrane</location>
        <topology evidence="8">Peripheral membrane protein</topology>
    </subcellularLocation>
</comment>
<sequence precursor="true">MKMLTFKGGTHPPEKKELSNKVSIAEMLVPEIVYVFLSNHAGAPAKCVVKENDFVKTGQVIGEPGGFISAYVHSPVTGVVKKIDKIYHPIQGRPMDVVVIERTSNDEWQLLDHEQDWQSMTKEQLIDVVKKAGIVGLGGAMFPTHVKLNPPPDKKIDVFIVNGAECEPYLTVDHRLLLERTQDLIIGIQIVMKILGAEKAYIGVESNKLDAYKHLKSFLDSADKIEVKLLKTKYPQGAEKQLIYAITGRKVPVGGLPMDVGVVVQNVQTVIAIKEAVVDRKPLVRRALTISGEGVKNPVNVYARIGTTVEQLLNFAGGLKEDAERVILGGPMTGIAINRLDIPIMKGTSGITVLLKEKPSVQKNCIRCSKCVQACPMGLQPYLLYYLSTKKKYDAAYSEGLFSCIECGVCAYVCPSKVEHVRAIKLAKKVYQAIRGGKK</sequence>
<dbReference type="Pfam" id="PF01512">
    <property type="entry name" value="Complex1_51K"/>
    <property type="match status" value="1"/>
</dbReference>
<feature type="binding site" evidence="8">
    <location>
        <position position="407"/>
    </location>
    <ligand>
        <name>[4Fe-4S] cluster</name>
        <dbReference type="ChEBI" id="CHEBI:49883"/>
        <label>2</label>
    </ligand>
</feature>
<evidence type="ECO:0000256" key="8">
    <source>
        <dbReference type="HAMAP-Rule" id="MF_00461"/>
    </source>
</evidence>
<keyword evidence="2 8" id="KW-0004">4Fe-4S</keyword>
<dbReference type="GO" id="GO:0009055">
    <property type="term" value="F:electron transfer activity"/>
    <property type="evidence" value="ECO:0007669"/>
    <property type="project" value="InterPro"/>
</dbReference>
<evidence type="ECO:0000256" key="7">
    <source>
        <dbReference type="ARBA" id="ARBA00023014"/>
    </source>
</evidence>
<dbReference type="HOGENOM" id="CLU_010808_6_0_0"/>
<dbReference type="NCBIfam" id="TIGR01945">
    <property type="entry name" value="rnfC"/>
    <property type="match status" value="1"/>
</dbReference>
<comment type="subunit">
    <text evidence="8">The complex is composed of six subunits: RnfA, RnfB, RnfC, RnfD, RnfE and RnfG.</text>
</comment>
<keyword evidence="8" id="KW-1003">Cell membrane</keyword>
<keyword evidence="8" id="KW-1278">Translocase</keyword>
<evidence type="ECO:0000313" key="11">
    <source>
        <dbReference type="Proteomes" id="UP000006804"/>
    </source>
</evidence>
<dbReference type="PANTHER" id="PTHR43034:SF2">
    <property type="entry name" value="ION-TRANSLOCATING OXIDOREDUCTASE COMPLEX SUBUNIT C"/>
    <property type="match status" value="1"/>
</dbReference>
<dbReference type="EMBL" id="CP002351">
    <property type="protein sequence ID" value="AEH51352.1"/>
    <property type="molecule type" value="Genomic_DNA"/>
</dbReference>
<name>F7YX99_9THEM</name>
<dbReference type="Pfam" id="PF13375">
    <property type="entry name" value="RnfC_N"/>
    <property type="match status" value="1"/>
</dbReference>
<feature type="binding site" evidence="8">
    <location>
        <position position="375"/>
    </location>
    <ligand>
        <name>[4Fe-4S] cluster</name>
        <dbReference type="ChEBI" id="CHEBI:49883"/>
        <label>2</label>
    </ligand>
</feature>
<feature type="domain" description="4Fe-4S ferredoxin-type" evidence="9">
    <location>
        <begin position="357"/>
        <end position="385"/>
    </location>
</feature>
<dbReference type="GO" id="GO:0005886">
    <property type="term" value="C:plasma membrane"/>
    <property type="evidence" value="ECO:0007669"/>
    <property type="project" value="UniProtKB-SubCell"/>
</dbReference>
<evidence type="ECO:0000256" key="1">
    <source>
        <dbReference type="ARBA" id="ARBA00022448"/>
    </source>
</evidence>
<feature type="binding site" evidence="8">
    <location>
        <position position="410"/>
    </location>
    <ligand>
        <name>[4Fe-4S] cluster</name>
        <dbReference type="ChEBI" id="CHEBI:49883"/>
        <label>2</label>
    </ligand>
</feature>
<dbReference type="PROSITE" id="PS00198">
    <property type="entry name" value="4FE4S_FER_1"/>
    <property type="match status" value="1"/>
</dbReference>
<reference evidence="10 11" key="1">
    <citation type="submission" date="2010-11" db="EMBL/GenBank/DDBJ databases">
        <title>The complete genome of Thermotoga thermarum DSM 5069.</title>
        <authorList>
            <consortium name="US DOE Joint Genome Institute (JGI-PGF)"/>
            <person name="Lucas S."/>
            <person name="Copeland A."/>
            <person name="Lapidus A."/>
            <person name="Bruce D."/>
            <person name="Goodwin L."/>
            <person name="Pitluck S."/>
            <person name="Kyrpides N."/>
            <person name="Mavromatis K."/>
            <person name="Ivanova N."/>
            <person name="Zeytun A."/>
            <person name="Brettin T."/>
            <person name="Detter J.C."/>
            <person name="Tapia R."/>
            <person name="Han C."/>
            <person name="Land M."/>
            <person name="Hauser L."/>
            <person name="Markowitz V."/>
            <person name="Cheng J.-F."/>
            <person name="Hugenholtz P."/>
            <person name="Woyke T."/>
            <person name="Wu D."/>
            <person name="Spring S."/>
            <person name="Schroeder M."/>
            <person name="Brambilla E."/>
            <person name="Klenk H.-P."/>
            <person name="Eisen J.A."/>
        </authorList>
    </citation>
    <scope>NUCLEOTIDE SEQUENCE [LARGE SCALE GENOMIC DNA]</scope>
    <source>
        <strain evidence="10 11">DSM 5069</strain>
    </source>
</reference>
<dbReference type="HAMAP" id="MF_00461">
    <property type="entry name" value="RsxC_RnfC"/>
    <property type="match status" value="1"/>
</dbReference>
<dbReference type="Gene3D" id="3.10.20.600">
    <property type="match status" value="1"/>
</dbReference>
<comment type="function">
    <text evidence="8">Part of a membrane-bound complex that couples electron transfer with translocation of ions across the membrane.</text>
</comment>
<keyword evidence="8" id="KW-0472">Membrane</keyword>
<feature type="binding site" evidence="8">
    <location>
        <position position="371"/>
    </location>
    <ligand>
        <name>[4Fe-4S] cluster</name>
        <dbReference type="ChEBI" id="CHEBI:49883"/>
        <label>1</label>
    </ligand>
</feature>
<feature type="binding site" evidence="8">
    <location>
        <position position="404"/>
    </location>
    <ligand>
        <name>[4Fe-4S] cluster</name>
        <dbReference type="ChEBI" id="CHEBI:49883"/>
        <label>2</label>
    </ligand>
</feature>
<dbReference type="GO" id="GO:0051539">
    <property type="term" value="F:4 iron, 4 sulfur cluster binding"/>
    <property type="evidence" value="ECO:0007669"/>
    <property type="project" value="UniProtKB-KW"/>
</dbReference>
<dbReference type="InterPro" id="IPR017900">
    <property type="entry name" value="4Fe4S_Fe_S_CS"/>
</dbReference>
<feature type="domain" description="4Fe-4S ferredoxin-type" evidence="9">
    <location>
        <begin position="393"/>
        <end position="424"/>
    </location>
</feature>
<evidence type="ECO:0000256" key="4">
    <source>
        <dbReference type="ARBA" id="ARBA00022737"/>
    </source>
</evidence>
<dbReference type="Gene3D" id="3.30.70.20">
    <property type="match status" value="1"/>
</dbReference>
<dbReference type="InterPro" id="IPR010208">
    <property type="entry name" value="Ion_transpt_RnfC/RsxC"/>
</dbReference>
<keyword evidence="6 8" id="KW-0408">Iron</keyword>
<dbReference type="Gene3D" id="3.40.50.11540">
    <property type="entry name" value="NADH-ubiquinone oxidoreductase 51kDa subunit"/>
    <property type="match status" value="1"/>
</dbReference>
<comment type="cofactor">
    <cofactor evidence="8">
        <name>[4Fe-4S] cluster</name>
        <dbReference type="ChEBI" id="CHEBI:49883"/>
    </cofactor>
    <text evidence="8">Binds 2 [4Fe-4S] clusters per subunit.</text>
</comment>
<dbReference type="PROSITE" id="PS51379">
    <property type="entry name" value="4FE4S_FER_2"/>
    <property type="match status" value="2"/>
</dbReference>
<evidence type="ECO:0000259" key="9">
    <source>
        <dbReference type="PROSITE" id="PS51379"/>
    </source>
</evidence>
<feature type="binding site" evidence="8">
    <location>
        <position position="365"/>
    </location>
    <ligand>
        <name>[4Fe-4S] cluster</name>
        <dbReference type="ChEBI" id="CHEBI:49883"/>
        <label>1</label>
    </ligand>
</feature>
<dbReference type="Pfam" id="PF10531">
    <property type="entry name" value="SLBB"/>
    <property type="match status" value="1"/>
</dbReference>
<dbReference type="Pfam" id="PF13237">
    <property type="entry name" value="Fer4_10"/>
    <property type="match status" value="1"/>
</dbReference>
<dbReference type="KEGG" id="tta:Theth_1281"/>
<dbReference type="InterPro" id="IPR037225">
    <property type="entry name" value="Nuo51_FMN-bd_sf"/>
</dbReference>
<dbReference type="InterPro" id="IPR026902">
    <property type="entry name" value="RnfC_N"/>
</dbReference>
<dbReference type="InterPro" id="IPR019554">
    <property type="entry name" value="Soluble_ligand-bd"/>
</dbReference>
<dbReference type="AlphaFoldDB" id="F7YX99"/>
<dbReference type="InterPro" id="IPR011538">
    <property type="entry name" value="Nuo51_FMN-bd"/>
</dbReference>
<keyword evidence="11" id="KW-1185">Reference proteome</keyword>
<evidence type="ECO:0000256" key="3">
    <source>
        <dbReference type="ARBA" id="ARBA00022723"/>
    </source>
</evidence>
<evidence type="ECO:0000256" key="6">
    <source>
        <dbReference type="ARBA" id="ARBA00023004"/>
    </source>
</evidence>